<keyword evidence="2" id="KW-1133">Transmembrane helix</keyword>
<dbReference type="Gene3D" id="1.10.150.20">
    <property type="entry name" value="5' to 3' exonuclease, C-terminal subdomain"/>
    <property type="match status" value="1"/>
</dbReference>
<keyword evidence="2" id="KW-0812">Transmembrane</keyword>
<dbReference type="Proteomes" id="UP001308005">
    <property type="component" value="Unassembled WGS sequence"/>
</dbReference>
<dbReference type="RefSeq" id="WP_324692998.1">
    <property type="nucleotide sequence ID" value="NZ_JAYMYJ010000019.1"/>
</dbReference>
<reference evidence="4" key="1">
    <citation type="submission" date="2023-07" db="EMBL/GenBank/DDBJ databases">
        <title>The carbon used by Thiothrix.</title>
        <authorList>
            <person name="Chen L."/>
        </authorList>
    </citation>
    <scope>NUCLEOTIDE SEQUENCE [LARGE SCALE GENOMIC DNA]</scope>
</reference>
<organism evidence="3 4">
    <name type="scientific">Candidatus Thiothrix phosphatis</name>
    <dbReference type="NCBI Taxonomy" id="3112415"/>
    <lineage>
        <taxon>Bacteria</taxon>
        <taxon>Pseudomonadati</taxon>
        <taxon>Pseudomonadota</taxon>
        <taxon>Gammaproteobacteria</taxon>
        <taxon>Thiotrichales</taxon>
        <taxon>Thiotrichaceae</taxon>
        <taxon>Thiothrix</taxon>
    </lineage>
</organism>
<keyword evidence="1" id="KW-0175">Coiled coil</keyword>
<dbReference type="EMBL" id="JAYMYJ010000019">
    <property type="protein sequence ID" value="MEB4589795.1"/>
    <property type="molecule type" value="Genomic_DNA"/>
</dbReference>
<evidence type="ECO:0000313" key="4">
    <source>
        <dbReference type="Proteomes" id="UP001308005"/>
    </source>
</evidence>
<feature type="transmembrane region" description="Helical" evidence="2">
    <location>
        <begin position="12"/>
        <end position="31"/>
    </location>
</feature>
<comment type="caution">
    <text evidence="3">The sequence shown here is derived from an EMBL/GenBank/DDBJ whole genome shotgun (WGS) entry which is preliminary data.</text>
</comment>
<keyword evidence="4" id="KW-1185">Reference proteome</keyword>
<evidence type="ECO:0000256" key="2">
    <source>
        <dbReference type="SAM" id="Phobius"/>
    </source>
</evidence>
<dbReference type="Pfam" id="PF14520">
    <property type="entry name" value="HHH_5"/>
    <property type="match status" value="1"/>
</dbReference>
<feature type="coiled-coil region" evidence="1">
    <location>
        <begin position="35"/>
        <end position="69"/>
    </location>
</feature>
<gene>
    <name evidence="3" type="ORF">VSS37_02270</name>
</gene>
<sequence>MSEEISQSLGVFILGVLAGWVVEWIFVRLFVPNPGKNAEAALQTIRKEVEGLQQKNHELQEALAAAQSDAAKAMGAALKIPEPEPALIDVHPISPEAKSVPAVEEAFEAEPSAKIEADANPVPAMATTEMKSEATPAAVPIVTDAGNDDSKDDFTKLAGIGPKLAEAMYVAGIGRYAQLAELTVDELSERLAPSGIRYSKATAESWASQAKWAAAEDWDGLKKFQASLKG</sequence>
<keyword evidence="2" id="KW-0472">Membrane</keyword>
<name>A0ABU6CSH3_9GAMM</name>
<evidence type="ECO:0000313" key="3">
    <source>
        <dbReference type="EMBL" id="MEB4589795.1"/>
    </source>
</evidence>
<accession>A0ABU6CSH3</accession>
<proteinExistence type="predicted"/>
<protein>
    <submittedName>
        <fullName evidence="3">Helix-hairpin-helix domain-containing protein</fullName>
    </submittedName>
</protein>
<reference evidence="3 4" key="2">
    <citation type="submission" date="2024-01" db="EMBL/GenBank/DDBJ databases">
        <authorList>
            <person name="Xie X."/>
        </authorList>
    </citation>
    <scope>NUCLEOTIDE SEQUENCE [LARGE SCALE GENOMIC DNA]</scope>
    <source>
        <strain evidence="3">SCUT-1</strain>
    </source>
</reference>
<evidence type="ECO:0000256" key="1">
    <source>
        <dbReference type="SAM" id="Coils"/>
    </source>
</evidence>